<comment type="caution">
    <text evidence="6">The sequence shown here is derived from an EMBL/GenBank/DDBJ whole genome shotgun (WGS) entry which is preliminary data.</text>
</comment>
<dbReference type="Proteomes" id="UP000824071">
    <property type="component" value="Unassembled WGS sequence"/>
</dbReference>
<keyword evidence="2 5" id="KW-0812">Transmembrane</keyword>
<reference evidence="6" key="1">
    <citation type="submission" date="2020-10" db="EMBL/GenBank/DDBJ databases">
        <authorList>
            <person name="Gilroy R."/>
        </authorList>
    </citation>
    <scope>NUCLEOTIDE SEQUENCE</scope>
    <source>
        <strain evidence="6">ChiGjej1B1-19959</strain>
    </source>
</reference>
<feature type="transmembrane region" description="Helical" evidence="5">
    <location>
        <begin position="130"/>
        <end position="154"/>
    </location>
</feature>
<keyword evidence="3 5" id="KW-1133">Transmembrane helix</keyword>
<evidence type="ECO:0000256" key="5">
    <source>
        <dbReference type="SAM" id="Phobius"/>
    </source>
</evidence>
<accession>A0A9D1LD86</accession>
<gene>
    <name evidence="6" type="ORF">IAC53_01375</name>
</gene>
<dbReference type="AlphaFoldDB" id="A0A9D1LD86"/>
<dbReference type="GO" id="GO:0009403">
    <property type="term" value="P:toxin biosynthetic process"/>
    <property type="evidence" value="ECO:0007669"/>
    <property type="project" value="InterPro"/>
</dbReference>
<protein>
    <submittedName>
        <fullName evidence="6">CvpA family protein</fullName>
    </submittedName>
</protein>
<evidence type="ECO:0000256" key="3">
    <source>
        <dbReference type="ARBA" id="ARBA00022989"/>
    </source>
</evidence>
<reference evidence="6" key="2">
    <citation type="journal article" date="2021" name="PeerJ">
        <title>Extensive microbial diversity within the chicken gut microbiome revealed by metagenomics and culture.</title>
        <authorList>
            <person name="Gilroy R."/>
            <person name="Ravi A."/>
            <person name="Getino M."/>
            <person name="Pursley I."/>
            <person name="Horton D.L."/>
            <person name="Alikhan N.F."/>
            <person name="Baker D."/>
            <person name="Gharbi K."/>
            <person name="Hall N."/>
            <person name="Watson M."/>
            <person name="Adriaenssens E.M."/>
            <person name="Foster-Nyarko E."/>
            <person name="Jarju S."/>
            <person name="Secka A."/>
            <person name="Antonio M."/>
            <person name="Oren A."/>
            <person name="Chaudhuri R.R."/>
            <person name="La Ragione R."/>
            <person name="Hildebrand F."/>
            <person name="Pallen M.J."/>
        </authorList>
    </citation>
    <scope>NUCLEOTIDE SEQUENCE</scope>
    <source>
        <strain evidence="6">ChiGjej1B1-19959</strain>
    </source>
</reference>
<evidence type="ECO:0000256" key="2">
    <source>
        <dbReference type="ARBA" id="ARBA00022692"/>
    </source>
</evidence>
<name>A0A9D1LD86_9FIRM</name>
<dbReference type="Pfam" id="PF02674">
    <property type="entry name" value="Colicin_V"/>
    <property type="match status" value="1"/>
</dbReference>
<sequence>MGLAIDLIFLCIVGATVGVGAKKGVVKTVLDIVAVVLAVVLAGALAAPFAEGVYDALLEDPVRERVEEALPESGEAAASVQLVLEGLPEFVTDYLAQSGFDVDALTERVSESTRTEDAVQQIADSVARPVCVAALKAILFLMLGVVLLAVFQILADLVSKLFKVPVVRTLNAGLGAALGAVKGLFLVVLFSIFLLVLSPHIGGEFSEMVSDSFTVEQVERLLPEGLAAKI</sequence>
<evidence type="ECO:0000313" key="6">
    <source>
        <dbReference type="EMBL" id="HIU35245.1"/>
    </source>
</evidence>
<evidence type="ECO:0000256" key="1">
    <source>
        <dbReference type="ARBA" id="ARBA00004141"/>
    </source>
</evidence>
<organism evidence="6 7">
    <name type="scientific">Candidatus Fimenecus excrementigallinarum</name>
    <dbReference type="NCBI Taxonomy" id="2840816"/>
    <lineage>
        <taxon>Bacteria</taxon>
        <taxon>Bacillati</taxon>
        <taxon>Bacillota</taxon>
        <taxon>Clostridia</taxon>
        <taxon>Candidatus Fimenecus</taxon>
    </lineage>
</organism>
<dbReference type="GO" id="GO:0016020">
    <property type="term" value="C:membrane"/>
    <property type="evidence" value="ECO:0007669"/>
    <property type="project" value="UniProtKB-SubCell"/>
</dbReference>
<keyword evidence="4 5" id="KW-0472">Membrane</keyword>
<feature type="transmembrane region" description="Helical" evidence="5">
    <location>
        <begin position="174"/>
        <end position="197"/>
    </location>
</feature>
<feature type="transmembrane region" description="Helical" evidence="5">
    <location>
        <begin position="28"/>
        <end position="50"/>
    </location>
</feature>
<evidence type="ECO:0000313" key="7">
    <source>
        <dbReference type="Proteomes" id="UP000824071"/>
    </source>
</evidence>
<dbReference type="InterPro" id="IPR003825">
    <property type="entry name" value="Colicin-V_CvpA"/>
</dbReference>
<comment type="subcellular location">
    <subcellularLocation>
        <location evidence="1">Membrane</location>
        <topology evidence="1">Multi-pass membrane protein</topology>
    </subcellularLocation>
</comment>
<proteinExistence type="predicted"/>
<dbReference type="EMBL" id="DVMW01000012">
    <property type="protein sequence ID" value="HIU35245.1"/>
    <property type="molecule type" value="Genomic_DNA"/>
</dbReference>
<evidence type="ECO:0000256" key="4">
    <source>
        <dbReference type="ARBA" id="ARBA00023136"/>
    </source>
</evidence>